<name>A0A2U2HFI8_9BURK</name>
<comment type="caution">
    <text evidence="11">The sequence shown here is derived from an EMBL/GenBank/DDBJ whole genome shotgun (WGS) entry which is preliminary data.</text>
</comment>
<evidence type="ECO:0000256" key="3">
    <source>
        <dbReference type="ARBA" id="ARBA00012438"/>
    </source>
</evidence>
<dbReference type="RefSeq" id="WP_106759429.1">
    <property type="nucleotide sequence ID" value="NZ_PXWF02000286.1"/>
</dbReference>
<dbReference type="SUPFAM" id="SSF52172">
    <property type="entry name" value="CheY-like"/>
    <property type="match status" value="1"/>
</dbReference>
<dbReference type="Gene3D" id="3.30.565.10">
    <property type="entry name" value="Histidine kinase-like ATPase, C-terminal domain"/>
    <property type="match status" value="1"/>
</dbReference>
<dbReference type="GO" id="GO:0000155">
    <property type="term" value="F:phosphorelay sensor kinase activity"/>
    <property type="evidence" value="ECO:0007669"/>
    <property type="project" value="InterPro"/>
</dbReference>
<reference evidence="11 12" key="1">
    <citation type="submission" date="2018-04" db="EMBL/GenBank/DDBJ databases">
        <title>Massilia violaceinigra sp. nov., a novel purple-pigmented bacterium isolated from Tianshan glacier, Xinjiang, China.</title>
        <authorList>
            <person name="Wang H."/>
        </authorList>
    </citation>
    <scope>NUCLEOTIDE SEQUENCE [LARGE SCALE GENOMIC DNA]</scope>
    <source>
        <strain evidence="11 12">B448-2</strain>
    </source>
</reference>
<evidence type="ECO:0000313" key="11">
    <source>
        <dbReference type="EMBL" id="PWF43107.1"/>
    </source>
</evidence>
<dbReference type="Pfam" id="PF00512">
    <property type="entry name" value="HisKA"/>
    <property type="match status" value="1"/>
</dbReference>
<dbReference type="FunFam" id="3.30.565.10:FF:000006">
    <property type="entry name" value="Sensor histidine kinase WalK"/>
    <property type="match status" value="1"/>
</dbReference>
<dbReference type="InterPro" id="IPR003661">
    <property type="entry name" value="HisK_dim/P_dom"/>
</dbReference>
<dbReference type="PANTHER" id="PTHR43547:SF2">
    <property type="entry name" value="HYBRID SIGNAL TRANSDUCTION HISTIDINE KINASE C"/>
    <property type="match status" value="1"/>
</dbReference>
<dbReference type="InterPro" id="IPR036097">
    <property type="entry name" value="HisK_dim/P_sf"/>
</dbReference>
<dbReference type="CDD" id="cd00082">
    <property type="entry name" value="HisKA"/>
    <property type="match status" value="1"/>
</dbReference>
<dbReference type="EMBL" id="PXWF02000286">
    <property type="protein sequence ID" value="PWF43107.1"/>
    <property type="molecule type" value="Genomic_DNA"/>
</dbReference>
<dbReference type="GO" id="GO:0005886">
    <property type="term" value="C:plasma membrane"/>
    <property type="evidence" value="ECO:0007669"/>
    <property type="project" value="UniProtKB-SubCell"/>
</dbReference>
<dbReference type="PROSITE" id="PS50109">
    <property type="entry name" value="HIS_KIN"/>
    <property type="match status" value="1"/>
</dbReference>
<evidence type="ECO:0000256" key="7">
    <source>
        <dbReference type="PROSITE-ProRule" id="PRU00169"/>
    </source>
</evidence>
<dbReference type="PANTHER" id="PTHR43547">
    <property type="entry name" value="TWO-COMPONENT HISTIDINE KINASE"/>
    <property type="match status" value="1"/>
</dbReference>
<dbReference type="Proteomes" id="UP000241421">
    <property type="component" value="Unassembled WGS sequence"/>
</dbReference>
<evidence type="ECO:0000256" key="8">
    <source>
        <dbReference type="SAM" id="MobiDB-lite"/>
    </source>
</evidence>
<feature type="domain" description="Histidine kinase" evidence="9">
    <location>
        <begin position="126"/>
        <end position="344"/>
    </location>
</feature>
<dbReference type="PRINTS" id="PR00344">
    <property type="entry name" value="BCTRLSENSOR"/>
</dbReference>
<dbReference type="EC" id="2.7.13.3" evidence="3"/>
<dbReference type="SUPFAM" id="SSF55874">
    <property type="entry name" value="ATPase domain of HSP90 chaperone/DNA topoisomerase II/histidine kinase"/>
    <property type="match status" value="1"/>
</dbReference>
<dbReference type="InterPro" id="IPR004358">
    <property type="entry name" value="Sig_transdc_His_kin-like_C"/>
</dbReference>
<evidence type="ECO:0000313" key="12">
    <source>
        <dbReference type="Proteomes" id="UP000241421"/>
    </source>
</evidence>
<dbReference type="InterPro" id="IPR001789">
    <property type="entry name" value="Sig_transdc_resp-reg_receiver"/>
</dbReference>
<dbReference type="InterPro" id="IPR036890">
    <property type="entry name" value="HATPase_C_sf"/>
</dbReference>
<keyword evidence="12" id="KW-1185">Reference proteome</keyword>
<accession>A0A2U2HFI8</accession>
<evidence type="ECO:0000259" key="10">
    <source>
        <dbReference type="PROSITE" id="PS50110"/>
    </source>
</evidence>
<dbReference type="PROSITE" id="PS50110">
    <property type="entry name" value="RESPONSE_REGULATORY"/>
    <property type="match status" value="1"/>
</dbReference>
<dbReference type="SMART" id="SM00387">
    <property type="entry name" value="HATPase_c"/>
    <property type="match status" value="1"/>
</dbReference>
<evidence type="ECO:0000256" key="1">
    <source>
        <dbReference type="ARBA" id="ARBA00000085"/>
    </source>
</evidence>
<dbReference type="InterPro" id="IPR003594">
    <property type="entry name" value="HATPase_dom"/>
</dbReference>
<feature type="domain" description="Response regulatory" evidence="10">
    <location>
        <begin position="363"/>
        <end position="478"/>
    </location>
</feature>
<evidence type="ECO:0000256" key="2">
    <source>
        <dbReference type="ARBA" id="ARBA00004429"/>
    </source>
</evidence>
<evidence type="ECO:0000256" key="5">
    <source>
        <dbReference type="ARBA" id="ARBA00022679"/>
    </source>
</evidence>
<dbReference type="AlphaFoldDB" id="A0A2U2HFI8"/>
<feature type="modified residue" description="4-aspartylphosphate" evidence="7">
    <location>
        <position position="412"/>
    </location>
</feature>
<dbReference type="OrthoDB" id="9768069at2"/>
<comment type="catalytic activity">
    <reaction evidence="1">
        <text>ATP + protein L-histidine = ADP + protein N-phospho-L-histidine.</text>
        <dbReference type="EC" id="2.7.13.3"/>
    </reaction>
</comment>
<feature type="region of interest" description="Disordered" evidence="8">
    <location>
        <begin position="1"/>
        <end position="34"/>
    </location>
</feature>
<dbReference type="Gene3D" id="1.10.287.130">
    <property type="match status" value="1"/>
</dbReference>
<keyword evidence="6 11" id="KW-0418">Kinase</keyword>
<evidence type="ECO:0000256" key="6">
    <source>
        <dbReference type="ARBA" id="ARBA00022777"/>
    </source>
</evidence>
<dbReference type="Pfam" id="PF00072">
    <property type="entry name" value="Response_reg"/>
    <property type="match status" value="1"/>
</dbReference>
<proteinExistence type="predicted"/>
<dbReference type="Pfam" id="PF02518">
    <property type="entry name" value="HATPase_c"/>
    <property type="match status" value="1"/>
</dbReference>
<dbReference type="CDD" id="cd00075">
    <property type="entry name" value="HATPase"/>
    <property type="match status" value="1"/>
</dbReference>
<evidence type="ECO:0000256" key="4">
    <source>
        <dbReference type="ARBA" id="ARBA00022553"/>
    </source>
</evidence>
<comment type="subcellular location">
    <subcellularLocation>
        <location evidence="2">Cell inner membrane</location>
        <topology evidence="2">Multi-pass membrane protein</topology>
    </subcellularLocation>
</comment>
<dbReference type="InterPro" id="IPR005467">
    <property type="entry name" value="His_kinase_dom"/>
</dbReference>
<dbReference type="InterPro" id="IPR011006">
    <property type="entry name" value="CheY-like_superfamily"/>
</dbReference>
<evidence type="ECO:0000259" key="9">
    <source>
        <dbReference type="PROSITE" id="PS50109"/>
    </source>
</evidence>
<protein>
    <recommendedName>
        <fullName evidence="3">histidine kinase</fullName>
        <ecNumber evidence="3">2.7.13.3</ecNumber>
    </recommendedName>
</protein>
<dbReference type="Gene3D" id="3.40.50.2300">
    <property type="match status" value="1"/>
</dbReference>
<gene>
    <name evidence="11" type="ORF">C7C56_021705</name>
</gene>
<dbReference type="SMART" id="SM00388">
    <property type="entry name" value="HisKA"/>
    <property type="match status" value="1"/>
</dbReference>
<keyword evidence="4 7" id="KW-0597">Phosphoprotein</keyword>
<dbReference type="SMART" id="SM00448">
    <property type="entry name" value="REC"/>
    <property type="match status" value="1"/>
</dbReference>
<dbReference type="SUPFAM" id="SSF47384">
    <property type="entry name" value="Homodimeric domain of signal transducing histidine kinase"/>
    <property type="match status" value="1"/>
</dbReference>
<sequence>MSHHRRPAISEPAGGGRDGTSFFDGRRACAEGGESADQPLSLLASGLDGRKAEVPVTEASWQAERLLLVEEIGRLRMAASERDALLLQNEALCAANENLVLATIDAQYLRDEAQAVNHRQSEFLAMLAHELRNPLAPIAMAASMLAKLAQPTPQLSQVQTIIDRQVKQLSYLLDDLLDAARITSGKITLRRQTIVLADQLATAMETVHSCVAARGQLMELHVPSGDIMLDADPTRLVQVVSNLLVNASKFTPDHGKIVLTAWRADDTVKITVADNGAGIAADVLPNIFSLFAQGPRSLARSEGGLGIGLNVVRKVVEMHGGTVEASSEGLGHGSVFTVTLPCPPKPRAAAPQLPQRGEGRRHSILLVEDNRDASEMLEMLLLAEGHSVVTAFDGPAGLAAARARRFDVLICDIGLPGLSGYDLMRELRASADADIPFAIALSGYGQADDLARGIGAGFARHLVKPVDFGVLSDLLASL</sequence>
<organism evidence="11 12">
    <name type="scientific">Massilia glaciei</name>
    <dbReference type="NCBI Taxonomy" id="1524097"/>
    <lineage>
        <taxon>Bacteria</taxon>
        <taxon>Pseudomonadati</taxon>
        <taxon>Pseudomonadota</taxon>
        <taxon>Betaproteobacteria</taxon>
        <taxon>Burkholderiales</taxon>
        <taxon>Oxalobacteraceae</taxon>
        <taxon>Telluria group</taxon>
        <taxon>Massilia</taxon>
    </lineage>
</organism>
<keyword evidence="5" id="KW-0808">Transferase</keyword>